<dbReference type="EMBL" id="CAJVQC010098154">
    <property type="protein sequence ID" value="CAG8829916.1"/>
    <property type="molecule type" value="Genomic_DNA"/>
</dbReference>
<evidence type="ECO:0000313" key="2">
    <source>
        <dbReference type="Proteomes" id="UP000789920"/>
    </source>
</evidence>
<accession>A0ACA9S9X8</accession>
<keyword evidence="2" id="KW-1185">Reference proteome</keyword>
<proteinExistence type="predicted"/>
<evidence type="ECO:0000313" key="1">
    <source>
        <dbReference type="EMBL" id="CAG8829916.1"/>
    </source>
</evidence>
<feature type="non-terminal residue" evidence="1">
    <location>
        <position position="1"/>
    </location>
</feature>
<sequence>ELDLAGCKLYCCVLEDGTRGLSKRGTQEVLGIVDKNGKQKYSANRLGEFLNQKSLQPFIYKGKEVGNFDPIVCYDENDVENHIFKAATLIDIADVRSVAKVGIDALVDEATGYQKVREETLQEILRLYVSEEKKPLFVGYLTIKLIYENLPEGVLEKIKEKTPKTKGGHWRYRFHQSLTIEIGREALKKVIYTIETLAKISKDKNQFLRLVKKVYHPKKDLPFYIDVEAMNERKEEDKVDKLLGALLKTPKPKKDE</sequence>
<reference evidence="1" key="1">
    <citation type="submission" date="2021-06" db="EMBL/GenBank/DDBJ databases">
        <authorList>
            <person name="Kallberg Y."/>
            <person name="Tangrot J."/>
            <person name="Rosling A."/>
        </authorList>
    </citation>
    <scope>NUCLEOTIDE SEQUENCE</scope>
    <source>
        <strain evidence="1">MA461A</strain>
    </source>
</reference>
<protein>
    <submittedName>
        <fullName evidence="1">15931_t:CDS:1</fullName>
    </submittedName>
</protein>
<organism evidence="1 2">
    <name type="scientific">Racocetra persica</name>
    <dbReference type="NCBI Taxonomy" id="160502"/>
    <lineage>
        <taxon>Eukaryota</taxon>
        <taxon>Fungi</taxon>
        <taxon>Fungi incertae sedis</taxon>
        <taxon>Mucoromycota</taxon>
        <taxon>Glomeromycotina</taxon>
        <taxon>Glomeromycetes</taxon>
        <taxon>Diversisporales</taxon>
        <taxon>Gigasporaceae</taxon>
        <taxon>Racocetra</taxon>
    </lineage>
</organism>
<dbReference type="Proteomes" id="UP000789920">
    <property type="component" value="Unassembled WGS sequence"/>
</dbReference>
<name>A0ACA9S9X8_9GLOM</name>
<comment type="caution">
    <text evidence="1">The sequence shown here is derived from an EMBL/GenBank/DDBJ whole genome shotgun (WGS) entry which is preliminary data.</text>
</comment>
<gene>
    <name evidence="1" type="ORF">RPERSI_LOCUS27630</name>
</gene>